<evidence type="ECO:0000313" key="5">
    <source>
        <dbReference type="EMBL" id="SHE89655.1"/>
    </source>
</evidence>
<dbReference type="InterPro" id="IPR044946">
    <property type="entry name" value="Restrct_endonuc_typeI_TRD_sf"/>
</dbReference>
<dbReference type="CDD" id="cd17495">
    <property type="entry name" value="RMtype1_S_Cep9333ORF4827P-TRD2-CR2_like"/>
    <property type="match status" value="1"/>
</dbReference>
<dbReference type="Pfam" id="PF01420">
    <property type="entry name" value="Methylase_S"/>
    <property type="match status" value="1"/>
</dbReference>
<keyword evidence="3" id="KW-0238">DNA-binding</keyword>
<protein>
    <submittedName>
        <fullName evidence="5">Type I restriction modification DNA specificity domain-containing protein</fullName>
    </submittedName>
</protein>
<evidence type="ECO:0000256" key="1">
    <source>
        <dbReference type="ARBA" id="ARBA00010923"/>
    </source>
</evidence>
<evidence type="ECO:0000313" key="6">
    <source>
        <dbReference type="Proteomes" id="UP000184480"/>
    </source>
</evidence>
<accession>A0A1M4X8D5</accession>
<comment type="similarity">
    <text evidence="1">Belongs to the type-I restriction system S methylase family.</text>
</comment>
<dbReference type="InterPro" id="IPR052021">
    <property type="entry name" value="Type-I_RS_S_subunit"/>
</dbReference>
<keyword evidence="6" id="KW-1185">Reference proteome</keyword>
<organism evidence="5 6">
    <name type="scientific">Dysgonomonas macrotermitis</name>
    <dbReference type="NCBI Taxonomy" id="1346286"/>
    <lineage>
        <taxon>Bacteria</taxon>
        <taxon>Pseudomonadati</taxon>
        <taxon>Bacteroidota</taxon>
        <taxon>Bacteroidia</taxon>
        <taxon>Bacteroidales</taxon>
        <taxon>Dysgonomonadaceae</taxon>
        <taxon>Dysgonomonas</taxon>
    </lineage>
</organism>
<dbReference type="InterPro" id="IPR000055">
    <property type="entry name" value="Restrct_endonuc_typeI_TRD"/>
</dbReference>
<dbReference type="Proteomes" id="UP000184480">
    <property type="component" value="Unassembled WGS sequence"/>
</dbReference>
<dbReference type="EMBL" id="FQUC01000002">
    <property type="protein sequence ID" value="SHE89655.1"/>
    <property type="molecule type" value="Genomic_DNA"/>
</dbReference>
<dbReference type="STRING" id="1346286.SAMN05444362_102435"/>
<evidence type="ECO:0000256" key="3">
    <source>
        <dbReference type="ARBA" id="ARBA00023125"/>
    </source>
</evidence>
<dbReference type="GO" id="GO:0003677">
    <property type="term" value="F:DNA binding"/>
    <property type="evidence" value="ECO:0007669"/>
    <property type="project" value="UniProtKB-KW"/>
</dbReference>
<feature type="domain" description="Type I restriction modification DNA specificity" evidence="4">
    <location>
        <begin position="56"/>
        <end position="228"/>
    </location>
</feature>
<dbReference type="GO" id="GO:0009307">
    <property type="term" value="P:DNA restriction-modification system"/>
    <property type="evidence" value="ECO:0007669"/>
    <property type="project" value="UniProtKB-KW"/>
</dbReference>
<name>A0A1M4X8D5_9BACT</name>
<gene>
    <name evidence="5" type="ORF">SAMN05444362_102435</name>
</gene>
<sequence length="246" mass="28096">MWTYSSTYKHSIYFSKFQHINDNLEQQALAIYRSWFVDFEPFKGGKFVGSELGEIPEGWRVGKLIEIADIIMGQSPQGRSFNEVGDGIVFYQGRTEFGDRFPSIRLYTTEPNRFAEPLSVLLSVRAPVGDINIAHRKCCIGRGLASIKSNNAHYSFIFYTMQSLKPLLDKFNGEGTVFGSINRSSIENMTIVIPPNDIIERFERITQKIDMKILNSFNESNNLKEQRDILLPKLISGELKINDLHS</sequence>
<dbReference type="SUPFAM" id="SSF116734">
    <property type="entry name" value="DNA methylase specificity domain"/>
    <property type="match status" value="1"/>
</dbReference>
<evidence type="ECO:0000259" key="4">
    <source>
        <dbReference type="Pfam" id="PF01420"/>
    </source>
</evidence>
<keyword evidence="2" id="KW-0680">Restriction system</keyword>
<dbReference type="RefSeq" id="WP_083557576.1">
    <property type="nucleotide sequence ID" value="NZ_FQUC01000002.1"/>
</dbReference>
<dbReference type="Gene3D" id="3.90.220.20">
    <property type="entry name" value="DNA methylase specificity domains"/>
    <property type="match status" value="1"/>
</dbReference>
<reference evidence="6" key="1">
    <citation type="submission" date="2016-11" db="EMBL/GenBank/DDBJ databases">
        <authorList>
            <person name="Varghese N."/>
            <person name="Submissions S."/>
        </authorList>
    </citation>
    <scope>NUCLEOTIDE SEQUENCE [LARGE SCALE GENOMIC DNA]</scope>
    <source>
        <strain evidence="6">DSM 27370</strain>
    </source>
</reference>
<proteinExistence type="inferred from homology"/>
<dbReference type="PANTHER" id="PTHR30408:SF12">
    <property type="entry name" value="TYPE I RESTRICTION ENZYME MJAVIII SPECIFICITY SUBUNIT"/>
    <property type="match status" value="1"/>
</dbReference>
<dbReference type="AlphaFoldDB" id="A0A1M4X8D5"/>
<evidence type="ECO:0000256" key="2">
    <source>
        <dbReference type="ARBA" id="ARBA00022747"/>
    </source>
</evidence>
<dbReference type="PANTHER" id="PTHR30408">
    <property type="entry name" value="TYPE-1 RESTRICTION ENZYME ECOKI SPECIFICITY PROTEIN"/>
    <property type="match status" value="1"/>
</dbReference>